<dbReference type="InterPro" id="IPR008280">
    <property type="entry name" value="Tub_FtsZ_C"/>
</dbReference>
<comment type="caution">
    <text evidence="4">The sequence shown here is derived from an EMBL/GenBank/DDBJ whole genome shotgun (WGS) entry which is preliminary data.</text>
</comment>
<dbReference type="InterPro" id="IPR024757">
    <property type="entry name" value="FtsZ_C"/>
</dbReference>
<keyword evidence="1" id="KW-0547">Nucleotide-binding</keyword>
<dbReference type="InterPro" id="IPR045061">
    <property type="entry name" value="FtsZ/CetZ"/>
</dbReference>
<dbReference type="InterPro" id="IPR018316">
    <property type="entry name" value="Tubulin/FtsZ_2-layer-sand-dom"/>
</dbReference>
<protein>
    <recommendedName>
        <fullName evidence="3">Tubulin/FtsZ 2-layer sandwich domain-containing protein</fullName>
    </recommendedName>
</protein>
<evidence type="ECO:0000313" key="5">
    <source>
        <dbReference type="Proteomes" id="UP001501844"/>
    </source>
</evidence>
<gene>
    <name evidence="4" type="ORF">GCM10023183_25500</name>
</gene>
<dbReference type="EMBL" id="BAABGX010000002">
    <property type="protein sequence ID" value="GAA4308700.1"/>
    <property type="molecule type" value="Genomic_DNA"/>
</dbReference>
<keyword evidence="2" id="KW-0342">GTP-binding</keyword>
<dbReference type="Pfam" id="PF12327">
    <property type="entry name" value="FtsZ_C"/>
    <property type="match status" value="1"/>
</dbReference>
<dbReference type="PANTHER" id="PTHR30314">
    <property type="entry name" value="CELL DIVISION PROTEIN FTSZ-RELATED"/>
    <property type="match status" value="1"/>
</dbReference>
<keyword evidence="5" id="KW-1185">Reference proteome</keyword>
<sequence>MNTSTKISAVLLGKLGEAVQNSLPIEKIPAMEIVTNLPALKEQLLRVPSLQEEVVLLVTEQEELTTTQLAELLQQRQAANFFTIVITVATNNLERQQEILALVDAMIVLPTTELVSPALDRESVNAICQTMAYLANLIKEALQGGMNVDFEDVKTVMRGSGASSVGFARAFGEERASQVTQKLMSTPFMKPGQLTNASKVLIQISSGANAELEMDELTEITDAIQEACGDECEVIFGHSQQDSLGQEIEVFLLATH</sequence>
<proteinExistence type="predicted"/>
<evidence type="ECO:0000313" key="4">
    <source>
        <dbReference type="EMBL" id="GAA4308700.1"/>
    </source>
</evidence>
<dbReference type="RefSeq" id="WP_345166722.1">
    <property type="nucleotide sequence ID" value="NZ_BAABGX010000002.1"/>
</dbReference>
<evidence type="ECO:0000256" key="2">
    <source>
        <dbReference type="ARBA" id="ARBA00023134"/>
    </source>
</evidence>
<reference evidence="5" key="1">
    <citation type="journal article" date="2019" name="Int. J. Syst. Evol. Microbiol.">
        <title>The Global Catalogue of Microorganisms (GCM) 10K type strain sequencing project: providing services to taxonomists for standard genome sequencing and annotation.</title>
        <authorList>
            <consortium name="The Broad Institute Genomics Platform"/>
            <consortium name="The Broad Institute Genome Sequencing Center for Infectious Disease"/>
            <person name="Wu L."/>
            <person name="Ma J."/>
        </authorList>
    </citation>
    <scope>NUCLEOTIDE SEQUENCE [LARGE SCALE GENOMIC DNA]</scope>
    <source>
        <strain evidence="5">JCM 17917</strain>
    </source>
</reference>
<dbReference type="InterPro" id="IPR037103">
    <property type="entry name" value="Tubulin/FtsZ-like_C"/>
</dbReference>
<organism evidence="4 5">
    <name type="scientific">Nibribacter koreensis</name>
    <dbReference type="NCBI Taxonomy" id="1084519"/>
    <lineage>
        <taxon>Bacteria</taxon>
        <taxon>Pseudomonadati</taxon>
        <taxon>Bacteroidota</taxon>
        <taxon>Cytophagia</taxon>
        <taxon>Cytophagales</taxon>
        <taxon>Hymenobacteraceae</taxon>
        <taxon>Nibribacter</taxon>
    </lineage>
</organism>
<dbReference type="Proteomes" id="UP001501844">
    <property type="component" value="Unassembled WGS sequence"/>
</dbReference>
<feature type="domain" description="Tubulin/FtsZ 2-layer sandwich" evidence="3">
    <location>
        <begin position="146"/>
        <end position="256"/>
    </location>
</feature>
<evidence type="ECO:0000256" key="1">
    <source>
        <dbReference type="ARBA" id="ARBA00022741"/>
    </source>
</evidence>
<dbReference type="SUPFAM" id="SSF55307">
    <property type="entry name" value="Tubulin C-terminal domain-like"/>
    <property type="match status" value="1"/>
</dbReference>
<dbReference type="PANTHER" id="PTHR30314:SF3">
    <property type="entry name" value="MITOCHONDRIAL DIVISION PROTEIN FSZA"/>
    <property type="match status" value="1"/>
</dbReference>
<name>A0ABP8FQ15_9BACT</name>
<evidence type="ECO:0000259" key="3">
    <source>
        <dbReference type="SMART" id="SM00865"/>
    </source>
</evidence>
<dbReference type="SMART" id="SM00865">
    <property type="entry name" value="Tubulin_C"/>
    <property type="match status" value="1"/>
</dbReference>
<dbReference type="Gene3D" id="3.30.1330.20">
    <property type="entry name" value="Tubulin/FtsZ, C-terminal domain"/>
    <property type="match status" value="1"/>
</dbReference>
<accession>A0ABP8FQ15</accession>